<protein>
    <submittedName>
        <fullName evidence="5">RRM domain-containing protein</fullName>
    </submittedName>
</protein>
<organism evidence="4 5">
    <name type="scientific">Heterorhabditis bacteriophora</name>
    <name type="common">Entomopathogenic nematode worm</name>
    <dbReference type="NCBI Taxonomy" id="37862"/>
    <lineage>
        <taxon>Eukaryota</taxon>
        <taxon>Metazoa</taxon>
        <taxon>Ecdysozoa</taxon>
        <taxon>Nematoda</taxon>
        <taxon>Chromadorea</taxon>
        <taxon>Rhabditida</taxon>
        <taxon>Rhabditina</taxon>
        <taxon>Rhabditomorpha</taxon>
        <taxon>Strongyloidea</taxon>
        <taxon>Heterorhabditidae</taxon>
        <taxon>Heterorhabditis</taxon>
    </lineage>
</organism>
<dbReference type="PANTHER" id="PTHR13976">
    <property type="entry name" value="HETEROGENEOUS NUCLEAR RIBONUCLEOPROTEIN-RELATED"/>
    <property type="match status" value="1"/>
</dbReference>
<dbReference type="GO" id="GO:0003723">
    <property type="term" value="F:RNA binding"/>
    <property type="evidence" value="ECO:0007669"/>
    <property type="project" value="UniProtKB-KW"/>
</dbReference>
<evidence type="ECO:0000256" key="2">
    <source>
        <dbReference type="ARBA" id="ARBA00022884"/>
    </source>
</evidence>
<accession>A0A1I7XFH8</accession>
<keyword evidence="1" id="KW-0677">Repeat</keyword>
<reference evidence="5" key="1">
    <citation type="submission" date="2016-11" db="UniProtKB">
        <authorList>
            <consortium name="WormBaseParasite"/>
        </authorList>
    </citation>
    <scope>IDENTIFICATION</scope>
</reference>
<evidence type="ECO:0000256" key="1">
    <source>
        <dbReference type="ARBA" id="ARBA00022737"/>
    </source>
</evidence>
<evidence type="ECO:0000259" key="3">
    <source>
        <dbReference type="SMART" id="SM00360"/>
    </source>
</evidence>
<proteinExistence type="predicted"/>
<sequence length="187" mass="21260">MTNRSFDVITSVHPGVPARMVKDLVIKCRGLPYSCDESELRKFFGDSGIDKIDLPMKDGRAVGDATVHFNNDRDYNDALKKDREHMGHRYIEVFPADSEPPSGGGRDRSIVAEAYEEYTTQFFEPIRPSQVEIMREPGGRPSGEARVEFDSRKDYDDALLKDKQYMGMNFGNMHDLSSKVINDILNF</sequence>
<dbReference type="WBParaSite" id="Hba_16080">
    <property type="protein sequence ID" value="Hba_16080"/>
    <property type="gene ID" value="Hba_16080"/>
</dbReference>
<dbReference type="InterPro" id="IPR012677">
    <property type="entry name" value="Nucleotide-bd_a/b_plait_sf"/>
</dbReference>
<dbReference type="SMART" id="SM00360">
    <property type="entry name" value="RRM"/>
    <property type="match status" value="1"/>
</dbReference>
<dbReference type="Proteomes" id="UP000095283">
    <property type="component" value="Unplaced"/>
</dbReference>
<dbReference type="InterPro" id="IPR035979">
    <property type="entry name" value="RBD_domain_sf"/>
</dbReference>
<dbReference type="SUPFAM" id="SSF54928">
    <property type="entry name" value="RNA-binding domain, RBD"/>
    <property type="match status" value="2"/>
</dbReference>
<dbReference type="InterPro" id="IPR050666">
    <property type="entry name" value="ESRP"/>
</dbReference>
<name>A0A1I7XFH8_HETBA</name>
<dbReference type="InterPro" id="IPR000504">
    <property type="entry name" value="RRM_dom"/>
</dbReference>
<dbReference type="Gene3D" id="3.30.70.330">
    <property type="match status" value="2"/>
</dbReference>
<evidence type="ECO:0000313" key="4">
    <source>
        <dbReference type="Proteomes" id="UP000095283"/>
    </source>
</evidence>
<evidence type="ECO:0000313" key="5">
    <source>
        <dbReference type="WBParaSite" id="Hba_16080"/>
    </source>
</evidence>
<keyword evidence="2" id="KW-0694">RNA-binding</keyword>
<dbReference type="Pfam" id="PF00076">
    <property type="entry name" value="RRM_1"/>
    <property type="match status" value="1"/>
</dbReference>
<keyword evidence="4" id="KW-1185">Reference proteome</keyword>
<dbReference type="AlphaFoldDB" id="A0A1I7XFH8"/>
<feature type="domain" description="RRM" evidence="3">
    <location>
        <begin position="25"/>
        <end position="94"/>
    </location>
</feature>